<organism evidence="1 2">
    <name type="scientific">Floricoccus penangensis</name>
    <dbReference type="NCBI Taxonomy" id="1859475"/>
    <lineage>
        <taxon>Bacteria</taxon>
        <taxon>Bacillati</taxon>
        <taxon>Bacillota</taxon>
        <taxon>Bacilli</taxon>
        <taxon>Lactobacillales</taxon>
        <taxon>Streptococcaceae</taxon>
        <taxon>Floricoccus</taxon>
    </lineage>
</organism>
<proteinExistence type="predicted"/>
<sequence length="305" mass="34146">MRIVQCPGTGEKIVVEEVCNCTEVKIDSPNKSVDIKKDDKGYHLEVEKGSLDKVVRPAEYNTNPIKYYKEGRDSFTGEGAFLPWYDYTGNVPEDVILVNDIKTRIGSADSLGNGVEGTPGDDLIRLNQKTSKSNTISYDTSRPFYLWAIEQFETLFAVKNGIVTHVGKKARWIGNNEDEATGKVQINWTRVSEDDSKIRNFRFTDVVWGSEGDGAIAFTATILLNDETINDGIYQAEVNYSGITKEQAKDFVNSNSQMGSVFEITLSYPIYDYHINSYLAAVERYSANSLIIRQTKILNISLIGN</sequence>
<dbReference type="OrthoDB" id="13222at2"/>
<dbReference type="RefSeq" id="WP_070787898.1">
    <property type="nucleotide sequence ID" value="NZ_MKIQ01000027.1"/>
</dbReference>
<evidence type="ECO:0000313" key="1">
    <source>
        <dbReference type="EMBL" id="OFI46765.1"/>
    </source>
</evidence>
<dbReference type="Proteomes" id="UP000177273">
    <property type="component" value="Unassembled WGS sequence"/>
</dbReference>
<protein>
    <submittedName>
        <fullName evidence="1">Uncharacterized protein</fullName>
    </submittedName>
</protein>
<evidence type="ECO:0000313" key="2">
    <source>
        <dbReference type="Proteomes" id="UP000177273"/>
    </source>
</evidence>
<dbReference type="AlphaFoldDB" id="A0A9Q5JGN9"/>
<reference evidence="2" key="1">
    <citation type="submission" date="2016-09" db="EMBL/GenBank/DDBJ databases">
        <title>Draft genome sequence of a novel species of the family Streptococcaceae isolated from flowers.</title>
        <authorList>
            <person name="Chuah L.-O."/>
            <person name="Yap K.-P."/>
            <person name="Thong K.L."/>
            <person name="Liong M.T."/>
            <person name="Ahmad R."/>
            <person name="Rusul G."/>
        </authorList>
    </citation>
    <scope>NUCLEOTIDE SEQUENCE [LARGE SCALE GENOMIC DNA]</scope>
    <source>
        <strain evidence="2">HibF3</strain>
    </source>
</reference>
<gene>
    <name evidence="1" type="ORF">BG262_02910</name>
</gene>
<comment type="caution">
    <text evidence="1">The sequence shown here is derived from an EMBL/GenBank/DDBJ whole genome shotgun (WGS) entry which is preliminary data.</text>
</comment>
<keyword evidence="2" id="KW-1185">Reference proteome</keyword>
<accession>A0A9Q5JGN9</accession>
<name>A0A9Q5JGN9_9LACT</name>
<dbReference type="EMBL" id="MKIQ01000027">
    <property type="protein sequence ID" value="OFI46765.1"/>
    <property type="molecule type" value="Genomic_DNA"/>
</dbReference>